<dbReference type="InterPro" id="IPR036291">
    <property type="entry name" value="NAD(P)-bd_dom_sf"/>
</dbReference>
<dbReference type="PATRIC" id="fig|1178515.4.peg.108"/>
<evidence type="ECO:0000313" key="5">
    <source>
        <dbReference type="Proteomes" id="UP000076927"/>
    </source>
</evidence>
<evidence type="ECO:0000259" key="3">
    <source>
        <dbReference type="Pfam" id="PF22725"/>
    </source>
</evidence>
<dbReference type="AlphaFoldDB" id="A0A172TNY1"/>
<dbReference type="EMBL" id="CP011388">
    <property type="protein sequence ID" value="ANE48614.1"/>
    <property type="molecule type" value="Genomic_DNA"/>
</dbReference>
<keyword evidence="5" id="KW-1185">Reference proteome</keyword>
<dbReference type="KEGG" id="pswu:SY83_00595"/>
<dbReference type="OrthoDB" id="9815825at2"/>
<dbReference type="InterPro" id="IPR050463">
    <property type="entry name" value="Gfo/Idh/MocA_oxidrdct_glycsds"/>
</dbReference>
<dbReference type="Proteomes" id="UP000076927">
    <property type="component" value="Chromosome"/>
</dbReference>
<reference evidence="4 5" key="1">
    <citation type="submission" date="2015-01" db="EMBL/GenBank/DDBJ databases">
        <title>Paenibacillus swuensis/DY6/whole genome sequencing.</title>
        <authorList>
            <person name="Kim M.K."/>
            <person name="Srinivasan S."/>
            <person name="Lee J.-J."/>
        </authorList>
    </citation>
    <scope>NUCLEOTIDE SEQUENCE [LARGE SCALE GENOMIC DNA]</scope>
    <source>
        <strain evidence="4 5">DY6</strain>
    </source>
</reference>
<dbReference type="SUPFAM" id="SSF55347">
    <property type="entry name" value="Glyceraldehyde-3-phosphate dehydrogenase-like, C-terminal domain"/>
    <property type="match status" value="1"/>
</dbReference>
<dbReference type="Gene3D" id="3.30.360.10">
    <property type="entry name" value="Dihydrodipicolinate Reductase, domain 2"/>
    <property type="match status" value="1"/>
</dbReference>
<dbReference type="PANTHER" id="PTHR43818">
    <property type="entry name" value="BCDNA.GH03377"/>
    <property type="match status" value="1"/>
</dbReference>
<dbReference type="SUPFAM" id="SSF51735">
    <property type="entry name" value="NAD(P)-binding Rossmann-fold domains"/>
    <property type="match status" value="1"/>
</dbReference>
<evidence type="ECO:0000256" key="1">
    <source>
        <dbReference type="ARBA" id="ARBA00023002"/>
    </source>
</evidence>
<organism evidence="4 5">
    <name type="scientific">Paenibacillus swuensis</name>
    <dbReference type="NCBI Taxonomy" id="1178515"/>
    <lineage>
        <taxon>Bacteria</taxon>
        <taxon>Bacillati</taxon>
        <taxon>Bacillota</taxon>
        <taxon>Bacilli</taxon>
        <taxon>Bacillales</taxon>
        <taxon>Paenibacillaceae</taxon>
        <taxon>Paenibacillus</taxon>
    </lineage>
</organism>
<dbReference type="Pfam" id="PF01408">
    <property type="entry name" value="GFO_IDH_MocA"/>
    <property type="match status" value="1"/>
</dbReference>
<dbReference type="STRING" id="1178515.SY83_00595"/>
<dbReference type="RefSeq" id="WP_068610687.1">
    <property type="nucleotide sequence ID" value="NZ_CP011388.1"/>
</dbReference>
<dbReference type="InterPro" id="IPR000683">
    <property type="entry name" value="Gfo/Idh/MocA-like_OxRdtase_N"/>
</dbReference>
<dbReference type="InterPro" id="IPR055170">
    <property type="entry name" value="GFO_IDH_MocA-like_dom"/>
</dbReference>
<gene>
    <name evidence="4" type="ORF">SY83_00595</name>
</gene>
<dbReference type="Pfam" id="PF22725">
    <property type="entry name" value="GFO_IDH_MocA_C3"/>
    <property type="match status" value="1"/>
</dbReference>
<dbReference type="GO" id="GO:0000166">
    <property type="term" value="F:nucleotide binding"/>
    <property type="evidence" value="ECO:0007669"/>
    <property type="project" value="InterPro"/>
</dbReference>
<feature type="domain" description="GFO/IDH/MocA-like oxidoreductase" evidence="3">
    <location>
        <begin position="130"/>
        <end position="265"/>
    </location>
</feature>
<proteinExistence type="predicted"/>
<dbReference type="GO" id="GO:0016491">
    <property type="term" value="F:oxidoreductase activity"/>
    <property type="evidence" value="ECO:0007669"/>
    <property type="project" value="UniProtKB-KW"/>
</dbReference>
<evidence type="ECO:0000259" key="2">
    <source>
        <dbReference type="Pfam" id="PF01408"/>
    </source>
</evidence>
<keyword evidence="1" id="KW-0560">Oxidoreductase</keyword>
<evidence type="ECO:0000313" key="4">
    <source>
        <dbReference type="EMBL" id="ANE48614.1"/>
    </source>
</evidence>
<protein>
    <submittedName>
        <fullName evidence="4">Oxidoreductase</fullName>
    </submittedName>
</protein>
<dbReference type="Gene3D" id="3.40.50.720">
    <property type="entry name" value="NAD(P)-binding Rossmann-like Domain"/>
    <property type="match status" value="1"/>
</dbReference>
<feature type="domain" description="Gfo/Idh/MocA-like oxidoreductase N-terminal" evidence="2">
    <location>
        <begin position="4"/>
        <end position="119"/>
    </location>
</feature>
<accession>A0A172TNY1</accession>
<name>A0A172TNY1_9BACL</name>
<sequence>MDKVKVGIIGCGNISGIYFKNCKQYENLDLVACADLDVNRAQARAEEFGVPKAYSVDELLADTDIEIVINLTIPASHADICMKALNAGKHVYVEKPIVVTREEGRALLALANEKGLRVASAPETFMGGGIQTCRKLIEDGEIGAPVAATGFMMCGGHENWHPDPAFYYQAGGGPMFDMGPYYLTAFVTLLGPIVRVTGSAKVTHEERTITSQPKYGEKIAVKTPTHIAGVLDFASGAVGTLITSFDTPAGCGLPSIEIYGTEGTLSVPDPNSFGGKVQLRRAGSSEWTEIPLTHGFTDNNRGIGVADLAYAIRSGRQHRANGEMAYHVLEAMHGFHDASTEGRHYVMESTCEKPQAIPAGSGFSVLY</sequence>
<dbReference type="PANTHER" id="PTHR43818:SF11">
    <property type="entry name" value="BCDNA.GH03377"/>
    <property type="match status" value="1"/>
</dbReference>